<evidence type="ECO:0000256" key="1">
    <source>
        <dbReference type="ARBA" id="ARBA00002190"/>
    </source>
</evidence>
<evidence type="ECO:0000313" key="4">
    <source>
        <dbReference type="EMBL" id="VFK06724.1"/>
    </source>
</evidence>
<dbReference type="GO" id="GO:0003677">
    <property type="term" value="F:DNA binding"/>
    <property type="evidence" value="ECO:0007669"/>
    <property type="project" value="InterPro"/>
</dbReference>
<dbReference type="AlphaFoldDB" id="A0A450VPM5"/>
<comment type="function">
    <text evidence="1">Required for the transposition of the insertion element.</text>
</comment>
<dbReference type="PANTHER" id="PTHR10948:SF23">
    <property type="entry name" value="TRANSPOSASE INSI FOR INSERTION SEQUENCE ELEMENT IS30A-RELATED"/>
    <property type="match status" value="1"/>
</dbReference>
<dbReference type="InterPro" id="IPR053392">
    <property type="entry name" value="Transposase_IS30-like"/>
</dbReference>
<dbReference type="NCBIfam" id="NF033563">
    <property type="entry name" value="transpos_IS30"/>
    <property type="match status" value="1"/>
</dbReference>
<evidence type="ECO:0000259" key="3">
    <source>
        <dbReference type="PROSITE" id="PS50994"/>
    </source>
</evidence>
<dbReference type="Pfam" id="PF00665">
    <property type="entry name" value="rve"/>
    <property type="match status" value="1"/>
</dbReference>
<dbReference type="SUPFAM" id="SSF53098">
    <property type="entry name" value="Ribonuclease H-like"/>
    <property type="match status" value="1"/>
</dbReference>
<accession>A0A450VPM5</accession>
<reference evidence="4" key="1">
    <citation type="submission" date="2019-02" db="EMBL/GenBank/DDBJ databases">
        <authorList>
            <person name="Gruber-Vodicka R. H."/>
            <person name="Seah K. B. B."/>
        </authorList>
    </citation>
    <scope>NUCLEOTIDE SEQUENCE</scope>
    <source>
        <strain evidence="4">BECK_SA2B15</strain>
    </source>
</reference>
<feature type="domain" description="Integrase catalytic" evidence="3">
    <location>
        <begin position="1"/>
        <end position="162"/>
    </location>
</feature>
<dbReference type="InterPro" id="IPR051917">
    <property type="entry name" value="Transposase-Integrase"/>
</dbReference>
<dbReference type="GO" id="GO:0005829">
    <property type="term" value="C:cytosol"/>
    <property type="evidence" value="ECO:0007669"/>
    <property type="project" value="TreeGrafter"/>
</dbReference>
<dbReference type="GO" id="GO:0006313">
    <property type="term" value="P:DNA transposition"/>
    <property type="evidence" value="ECO:0007669"/>
    <property type="project" value="InterPro"/>
</dbReference>
<dbReference type="Gene3D" id="3.30.420.10">
    <property type="entry name" value="Ribonuclease H-like superfamily/Ribonuclease H"/>
    <property type="match status" value="1"/>
</dbReference>
<dbReference type="PANTHER" id="PTHR10948">
    <property type="entry name" value="TRANSPOSASE"/>
    <property type="match status" value="1"/>
</dbReference>
<name>A0A450VPM5_9GAMM</name>
<dbReference type="InterPro" id="IPR001598">
    <property type="entry name" value="Transposase_IS30_CS"/>
</dbReference>
<evidence type="ECO:0000256" key="2">
    <source>
        <dbReference type="ARBA" id="ARBA00006363"/>
    </source>
</evidence>
<protein>
    <submittedName>
        <fullName evidence="4">Integrase core domain-containing protein</fullName>
    </submittedName>
</protein>
<dbReference type="GO" id="GO:0004803">
    <property type="term" value="F:transposase activity"/>
    <property type="evidence" value="ECO:0007669"/>
    <property type="project" value="InterPro"/>
</dbReference>
<dbReference type="PROSITE" id="PS01043">
    <property type="entry name" value="TRANSPOSASE_IS30"/>
    <property type="match status" value="1"/>
</dbReference>
<gene>
    <name evidence="4" type="ORF">BECKH772A_GA0070896_106661</name>
</gene>
<sequence>MDERPAIVNAKRRFGDREGDTVSGKGHRGALVTLVERKSPYTVIGSLEHEKADAVRKTVTEALMPYKERVRTITYDNGREFADHQGMANDLEARIYFAHPYASWERGLNENTNGLIRQYFPKQQALNTVTNARIKHAMDKLNHRPRKTLGFRTPHEFFSKTKTSLTVALRS</sequence>
<dbReference type="InterPro" id="IPR036397">
    <property type="entry name" value="RNaseH_sf"/>
</dbReference>
<proteinExistence type="inferred from homology"/>
<dbReference type="InterPro" id="IPR012337">
    <property type="entry name" value="RNaseH-like_sf"/>
</dbReference>
<comment type="similarity">
    <text evidence="2">Belongs to the transposase IS30 family.</text>
</comment>
<organism evidence="4">
    <name type="scientific">Candidatus Kentrum eta</name>
    <dbReference type="NCBI Taxonomy" id="2126337"/>
    <lineage>
        <taxon>Bacteria</taxon>
        <taxon>Pseudomonadati</taxon>
        <taxon>Pseudomonadota</taxon>
        <taxon>Gammaproteobacteria</taxon>
        <taxon>Candidatus Kentrum</taxon>
    </lineage>
</organism>
<dbReference type="EMBL" id="CAADFG010000666">
    <property type="protein sequence ID" value="VFK06724.1"/>
    <property type="molecule type" value="Genomic_DNA"/>
</dbReference>
<dbReference type="GO" id="GO:0015074">
    <property type="term" value="P:DNA integration"/>
    <property type="evidence" value="ECO:0007669"/>
    <property type="project" value="InterPro"/>
</dbReference>
<dbReference type="PROSITE" id="PS50994">
    <property type="entry name" value="INTEGRASE"/>
    <property type="match status" value="1"/>
</dbReference>
<dbReference type="InterPro" id="IPR001584">
    <property type="entry name" value="Integrase_cat-core"/>
</dbReference>